<sequence length="76" mass="8565">MSHLTGLVSHLDAAEATSTRQAQDIAELKQEIQALKQKQAKTDQRFTAMEDARSRNNLKICRIPEDIPAEEIPHLL</sequence>
<proteinExistence type="predicted"/>
<protein>
    <submittedName>
        <fullName evidence="2">Uncharacterized protein</fullName>
    </submittedName>
</protein>
<accession>A0AAD1T961</accession>
<name>A0AAD1T961_PELCU</name>
<evidence type="ECO:0000256" key="1">
    <source>
        <dbReference type="SAM" id="Coils"/>
    </source>
</evidence>
<evidence type="ECO:0000313" key="2">
    <source>
        <dbReference type="EMBL" id="CAH2321331.1"/>
    </source>
</evidence>
<dbReference type="EMBL" id="OW240922">
    <property type="protein sequence ID" value="CAH2321331.1"/>
    <property type="molecule type" value="Genomic_DNA"/>
</dbReference>
<feature type="non-terminal residue" evidence="2">
    <location>
        <position position="76"/>
    </location>
</feature>
<keyword evidence="3" id="KW-1185">Reference proteome</keyword>
<dbReference type="Proteomes" id="UP001295444">
    <property type="component" value="Chromosome 11"/>
</dbReference>
<evidence type="ECO:0000313" key="3">
    <source>
        <dbReference type="Proteomes" id="UP001295444"/>
    </source>
</evidence>
<feature type="coiled-coil region" evidence="1">
    <location>
        <begin position="11"/>
        <end position="45"/>
    </location>
</feature>
<gene>
    <name evidence="2" type="ORF">PECUL_23A023978</name>
</gene>
<dbReference type="AlphaFoldDB" id="A0AAD1T961"/>
<keyword evidence="1" id="KW-0175">Coiled coil</keyword>
<organism evidence="2 3">
    <name type="scientific">Pelobates cultripes</name>
    <name type="common">Western spadefoot toad</name>
    <dbReference type="NCBI Taxonomy" id="61616"/>
    <lineage>
        <taxon>Eukaryota</taxon>
        <taxon>Metazoa</taxon>
        <taxon>Chordata</taxon>
        <taxon>Craniata</taxon>
        <taxon>Vertebrata</taxon>
        <taxon>Euteleostomi</taxon>
        <taxon>Amphibia</taxon>
        <taxon>Batrachia</taxon>
        <taxon>Anura</taxon>
        <taxon>Pelobatoidea</taxon>
        <taxon>Pelobatidae</taxon>
        <taxon>Pelobates</taxon>
    </lineage>
</organism>
<reference evidence="2" key="1">
    <citation type="submission" date="2022-03" db="EMBL/GenBank/DDBJ databases">
        <authorList>
            <person name="Alioto T."/>
            <person name="Alioto T."/>
            <person name="Gomez Garrido J."/>
        </authorList>
    </citation>
    <scope>NUCLEOTIDE SEQUENCE</scope>
</reference>